<name>A0A426Y8V5_ENSVE</name>
<sequence length="115" mass="12564">MCRGFYSKGYEVSVPEVLTAPITYHAVILHRSLRSPCGETRGMLPATGEHRSCPPYPCQVGRMIADPPMLVSGRLQSHRVGYVVGPVVRGRMDVTARSTSVISHVTKMSGSHIDK</sequence>
<evidence type="ECO:0000313" key="1">
    <source>
        <dbReference type="EMBL" id="RRT48154.1"/>
    </source>
</evidence>
<comment type="caution">
    <text evidence="1">The sequence shown here is derived from an EMBL/GenBank/DDBJ whole genome shotgun (WGS) entry which is preliminary data.</text>
</comment>
<gene>
    <name evidence="1" type="ORF">B296_00024929</name>
</gene>
<protein>
    <submittedName>
        <fullName evidence="1">Uncharacterized protein</fullName>
    </submittedName>
</protein>
<reference evidence="1 2" key="1">
    <citation type="journal article" date="2014" name="Agronomy (Basel)">
        <title>A Draft Genome Sequence for Ensete ventricosum, the Drought-Tolerant Tree Against Hunger.</title>
        <authorList>
            <person name="Harrison J."/>
            <person name="Moore K.A."/>
            <person name="Paszkiewicz K."/>
            <person name="Jones T."/>
            <person name="Grant M."/>
            <person name="Ambacheew D."/>
            <person name="Muzemil S."/>
            <person name="Studholme D.J."/>
        </authorList>
    </citation>
    <scope>NUCLEOTIDE SEQUENCE [LARGE SCALE GENOMIC DNA]</scope>
</reference>
<dbReference type="AlphaFoldDB" id="A0A426Y8V5"/>
<dbReference type="Proteomes" id="UP000287651">
    <property type="component" value="Unassembled WGS sequence"/>
</dbReference>
<accession>A0A426Y8V5</accession>
<evidence type="ECO:0000313" key="2">
    <source>
        <dbReference type="Proteomes" id="UP000287651"/>
    </source>
</evidence>
<organism evidence="1 2">
    <name type="scientific">Ensete ventricosum</name>
    <name type="common">Abyssinian banana</name>
    <name type="synonym">Musa ensete</name>
    <dbReference type="NCBI Taxonomy" id="4639"/>
    <lineage>
        <taxon>Eukaryota</taxon>
        <taxon>Viridiplantae</taxon>
        <taxon>Streptophyta</taxon>
        <taxon>Embryophyta</taxon>
        <taxon>Tracheophyta</taxon>
        <taxon>Spermatophyta</taxon>
        <taxon>Magnoliopsida</taxon>
        <taxon>Liliopsida</taxon>
        <taxon>Zingiberales</taxon>
        <taxon>Musaceae</taxon>
        <taxon>Ensete</taxon>
    </lineage>
</organism>
<proteinExistence type="predicted"/>
<dbReference type="EMBL" id="AMZH03014133">
    <property type="protein sequence ID" value="RRT48154.1"/>
    <property type="molecule type" value="Genomic_DNA"/>
</dbReference>